<evidence type="ECO:0000313" key="3">
    <source>
        <dbReference type="Proteomes" id="UP001519309"/>
    </source>
</evidence>
<comment type="caution">
    <text evidence="2">The sequence shown here is derived from an EMBL/GenBank/DDBJ whole genome shotgun (WGS) entry which is preliminary data.</text>
</comment>
<gene>
    <name evidence="2" type="ORF">J2Z21_004197</name>
</gene>
<dbReference type="EMBL" id="JAGGLP010000008">
    <property type="protein sequence ID" value="MBP2051226.1"/>
    <property type="molecule type" value="Genomic_DNA"/>
</dbReference>
<feature type="compositionally biased region" description="Pro residues" evidence="1">
    <location>
        <begin position="81"/>
        <end position="93"/>
    </location>
</feature>
<feature type="compositionally biased region" description="Basic residues" evidence="1">
    <location>
        <begin position="254"/>
        <end position="267"/>
    </location>
</feature>
<accession>A0ABS4LVU4</accession>
<feature type="compositionally biased region" description="Basic and acidic residues" evidence="1">
    <location>
        <begin position="98"/>
        <end position="125"/>
    </location>
</feature>
<dbReference type="Proteomes" id="UP001519309">
    <property type="component" value="Unassembled WGS sequence"/>
</dbReference>
<feature type="compositionally biased region" description="Basic residues" evidence="1">
    <location>
        <begin position="191"/>
        <end position="213"/>
    </location>
</feature>
<feature type="region of interest" description="Disordered" evidence="1">
    <location>
        <begin position="283"/>
        <end position="324"/>
    </location>
</feature>
<proteinExistence type="predicted"/>
<name>A0ABS4LVU4_9ACTN</name>
<sequence length="324" mass="34613">MPKILTVELACEQHAAVRRRLVGHDLPRDERRRLECIRLLGRGLTVPQVADLVECNPVTVRDAVRRFTGGGFDALADAPRPGRPAVPPKPGPSPCRGAPRDDHPAPGRSRDHRAGRERLRLRDHGPTAARPGRLRRGHPARPGGGDGRPGGRLPAEHPSRRHRVPRHGQSGRGVVGVRPGLRAQGSGRPLRPARTHGAHHGGRLPLQRHHARPPRSLPRTGRRPAHVEGHGTRGPPGSRPARDPAHGPDGPLGRCRHPYRVPHHHPGAVRPPLFGSSCPPAPRACRRASSTDTAASCSNTSRSSACTATWASGTACSGTPPPTG</sequence>
<feature type="region of interest" description="Disordered" evidence="1">
    <location>
        <begin position="72"/>
        <end position="267"/>
    </location>
</feature>
<keyword evidence="3" id="KW-1185">Reference proteome</keyword>
<evidence type="ECO:0000256" key="1">
    <source>
        <dbReference type="SAM" id="MobiDB-lite"/>
    </source>
</evidence>
<evidence type="ECO:0008006" key="4">
    <source>
        <dbReference type="Google" id="ProtNLM"/>
    </source>
</evidence>
<protein>
    <recommendedName>
        <fullName evidence="4">Helix-turn-helix domain-containing protein</fullName>
    </recommendedName>
</protein>
<dbReference type="Pfam" id="PF13384">
    <property type="entry name" value="HTH_23"/>
    <property type="match status" value="1"/>
</dbReference>
<reference evidence="2 3" key="1">
    <citation type="submission" date="2021-03" db="EMBL/GenBank/DDBJ databases">
        <title>Genomic Encyclopedia of Type Strains, Phase IV (KMG-IV): sequencing the most valuable type-strain genomes for metagenomic binning, comparative biology and taxonomic classification.</title>
        <authorList>
            <person name="Goeker M."/>
        </authorList>
    </citation>
    <scope>NUCLEOTIDE SEQUENCE [LARGE SCALE GENOMIC DNA]</scope>
    <source>
        <strain evidence="2 3">DSM 40499</strain>
    </source>
</reference>
<evidence type="ECO:0000313" key="2">
    <source>
        <dbReference type="EMBL" id="MBP2051226.1"/>
    </source>
</evidence>
<feature type="compositionally biased region" description="Polar residues" evidence="1">
    <location>
        <begin position="288"/>
        <end position="317"/>
    </location>
</feature>
<organism evidence="2 3">
    <name type="scientific">Streptomyces griseochromogenes</name>
    <dbReference type="NCBI Taxonomy" id="68214"/>
    <lineage>
        <taxon>Bacteria</taxon>
        <taxon>Bacillati</taxon>
        <taxon>Actinomycetota</taxon>
        <taxon>Actinomycetes</taxon>
        <taxon>Kitasatosporales</taxon>
        <taxon>Streptomycetaceae</taxon>
        <taxon>Streptomyces</taxon>
    </lineage>
</organism>